<feature type="domain" description="HTH cro/C1-type" evidence="1">
    <location>
        <begin position="15"/>
        <end position="68"/>
    </location>
</feature>
<dbReference type="Pfam" id="PF13560">
    <property type="entry name" value="HTH_31"/>
    <property type="match status" value="1"/>
</dbReference>
<dbReference type="AlphaFoldDB" id="A0R840"/>
<evidence type="ECO:0000259" key="1">
    <source>
        <dbReference type="PROSITE" id="PS50943"/>
    </source>
</evidence>
<sequence>MENIDKIIEHIGTRLKEVRNILGMSQTAIAKAADSSLPSWQGYEAGKNIPGGKVLEALSKMGIDVNWVLTGNGKMMLDSSNTTPFREDIKLKVIDILESMSEPNQWRAAALLLEFKEELSKQAAPAKRKQ</sequence>
<organism evidence="2 3">
    <name type="scientific">Pelobacter propionicus (strain DSM 2379 / NBRC 103807 / OttBd1)</name>
    <dbReference type="NCBI Taxonomy" id="338966"/>
    <lineage>
        <taxon>Bacteria</taxon>
        <taxon>Pseudomonadati</taxon>
        <taxon>Thermodesulfobacteriota</taxon>
        <taxon>Desulfuromonadia</taxon>
        <taxon>Desulfuromonadales</taxon>
        <taxon>Desulfuromonadaceae</taxon>
        <taxon>Pelobacter</taxon>
    </lineage>
</organism>
<evidence type="ECO:0000313" key="3">
    <source>
        <dbReference type="Proteomes" id="UP000006732"/>
    </source>
</evidence>
<dbReference type="GO" id="GO:0003677">
    <property type="term" value="F:DNA binding"/>
    <property type="evidence" value="ECO:0007669"/>
    <property type="project" value="InterPro"/>
</dbReference>
<dbReference type="Gene3D" id="1.10.260.40">
    <property type="entry name" value="lambda repressor-like DNA-binding domains"/>
    <property type="match status" value="1"/>
</dbReference>
<name>A0R840_PELPD</name>
<evidence type="ECO:0000313" key="2">
    <source>
        <dbReference type="EMBL" id="ABL01333.1"/>
    </source>
</evidence>
<dbReference type="Proteomes" id="UP000006732">
    <property type="component" value="Plasmid pPRO1"/>
</dbReference>
<dbReference type="HOGENOM" id="CLU_1936060_0_0_7"/>
<keyword evidence="3" id="KW-1185">Reference proteome</keyword>
<geneLocation type="plasmid" evidence="2 3">
    <name>pPRO1</name>
</geneLocation>
<dbReference type="EMBL" id="CP000483">
    <property type="protein sequence ID" value="ABL01333.1"/>
    <property type="molecule type" value="Genomic_DNA"/>
</dbReference>
<proteinExistence type="predicted"/>
<dbReference type="KEGG" id="ppd:Ppro_3742"/>
<dbReference type="InterPro" id="IPR010982">
    <property type="entry name" value="Lambda_DNA-bd_dom_sf"/>
</dbReference>
<dbReference type="SUPFAM" id="SSF47413">
    <property type="entry name" value="lambda repressor-like DNA-binding domains"/>
    <property type="match status" value="1"/>
</dbReference>
<dbReference type="RefSeq" id="WP_011733852.1">
    <property type="nucleotide sequence ID" value="NC_008607.1"/>
</dbReference>
<dbReference type="SMART" id="SM00530">
    <property type="entry name" value="HTH_XRE"/>
    <property type="match status" value="1"/>
</dbReference>
<dbReference type="OrthoDB" id="5363392at2"/>
<reference evidence="2 3" key="1">
    <citation type="submission" date="2006-10" db="EMBL/GenBank/DDBJ databases">
        <title>Complete sequence of plasmid pPRO1 of Pelobacter propionicus DSM 2379.</title>
        <authorList>
            <consortium name="US DOE Joint Genome Institute"/>
            <person name="Copeland A."/>
            <person name="Lucas S."/>
            <person name="Lapidus A."/>
            <person name="Barry K."/>
            <person name="Detter J.C."/>
            <person name="Glavina del Rio T."/>
            <person name="Hammon N."/>
            <person name="Israni S."/>
            <person name="Dalin E."/>
            <person name="Tice H."/>
            <person name="Pitluck S."/>
            <person name="Saunders E."/>
            <person name="Brettin T."/>
            <person name="Bruce D."/>
            <person name="Han C."/>
            <person name="Tapia R."/>
            <person name="Schmutz J."/>
            <person name="Larimer F."/>
            <person name="Land M."/>
            <person name="Hauser L."/>
            <person name="Kyrpides N."/>
            <person name="Kim E."/>
            <person name="Lovley D."/>
            <person name="Richardson P."/>
        </authorList>
    </citation>
    <scope>NUCLEOTIDE SEQUENCE [LARGE SCALE GENOMIC DNA]</scope>
    <source>
        <strain evidence="3">DSM 2379 / NBRC 103807 / OttBd1</strain>
        <plasmid evidence="3">Plasmid pPRO1</plasmid>
    </source>
</reference>
<keyword evidence="2" id="KW-0614">Plasmid</keyword>
<gene>
    <name evidence="2" type="ordered locus">Ppro_3742</name>
</gene>
<dbReference type="PROSITE" id="PS50943">
    <property type="entry name" value="HTH_CROC1"/>
    <property type="match status" value="1"/>
</dbReference>
<dbReference type="eggNOG" id="COG1396">
    <property type="taxonomic scope" value="Bacteria"/>
</dbReference>
<protein>
    <submittedName>
        <fullName evidence="2">Transcriptional regulator, XRE family</fullName>
    </submittedName>
</protein>
<dbReference type="CDD" id="cd00093">
    <property type="entry name" value="HTH_XRE"/>
    <property type="match status" value="1"/>
</dbReference>
<dbReference type="InterPro" id="IPR001387">
    <property type="entry name" value="Cro/C1-type_HTH"/>
</dbReference>
<accession>A0R840</accession>